<feature type="region of interest" description="Disordered" evidence="1">
    <location>
        <begin position="113"/>
        <end position="194"/>
    </location>
</feature>
<keyword evidence="2" id="KW-0812">Transmembrane</keyword>
<evidence type="ECO:0000259" key="3">
    <source>
        <dbReference type="Pfam" id="PF11350"/>
    </source>
</evidence>
<sequence>MVTQPNRPADDRPRSWPPAVPDGLPDRLPEGLPDRLPDGPEPSPAVPQAAPPDGPEAAPPVTPEASPGVPARPVMSGPTPAGTRRMLRRRRRAAALGVFLVSAVLVGMDLAQSESTTGPPVAGNGATGGPGAQPGPVTPLAFPGISPFAGAESSAPATTVPGPTGATPDAEPLTTTPLPDYPETGPGTFRHATGQGRLLGSAGVLRRYRVAVEDGTGQRANAFATAIAGILGDDRSWVASSRLRLRRVPASASAEFTIYLATPATAERMCGSTGQPTERFTSCRTPGKVIINLARWLTAVPGYGAGLEVYQAYVINHEIGHQLGEGHQGCPAEGRLAPVMMQQAYGLAGCRANAWPYPDGRRRYVGPAVD</sequence>
<feature type="transmembrane region" description="Helical" evidence="2">
    <location>
        <begin position="93"/>
        <end position="111"/>
    </location>
</feature>
<dbReference type="InterPro" id="IPR024079">
    <property type="entry name" value="MetalloPept_cat_dom_sf"/>
</dbReference>
<proteinExistence type="predicted"/>
<dbReference type="RefSeq" id="WP_377566552.1">
    <property type="nucleotide sequence ID" value="NZ_JBHTMP010000002.1"/>
</dbReference>
<dbReference type="Gene3D" id="3.40.390.10">
    <property type="entry name" value="Collagenase (Catalytic Domain)"/>
    <property type="match status" value="1"/>
</dbReference>
<keyword evidence="5" id="KW-1185">Reference proteome</keyword>
<gene>
    <name evidence="4" type="ORF">ACFQ4H_02770</name>
</gene>
<reference evidence="5" key="1">
    <citation type="journal article" date="2019" name="Int. J. Syst. Evol. Microbiol.">
        <title>The Global Catalogue of Microorganisms (GCM) 10K type strain sequencing project: providing services to taxonomists for standard genome sequencing and annotation.</title>
        <authorList>
            <consortium name="The Broad Institute Genomics Platform"/>
            <consortium name="The Broad Institute Genome Sequencing Center for Infectious Disease"/>
            <person name="Wu L."/>
            <person name="Ma J."/>
        </authorList>
    </citation>
    <scope>NUCLEOTIDE SEQUENCE [LARGE SCALE GENOMIC DNA]</scope>
    <source>
        <strain evidence="5">JCM 31037</strain>
    </source>
</reference>
<name>A0ABW3Y871_9ACTN</name>
<dbReference type="Pfam" id="PF11350">
    <property type="entry name" value="DUF3152"/>
    <property type="match status" value="1"/>
</dbReference>
<organism evidence="4 5">
    <name type="scientific">Micromonospora sonneratiae</name>
    <dbReference type="NCBI Taxonomy" id="1184706"/>
    <lineage>
        <taxon>Bacteria</taxon>
        <taxon>Bacillati</taxon>
        <taxon>Actinomycetota</taxon>
        <taxon>Actinomycetes</taxon>
        <taxon>Micromonosporales</taxon>
        <taxon>Micromonosporaceae</taxon>
        <taxon>Micromonospora</taxon>
    </lineage>
</organism>
<feature type="compositionally biased region" description="Pro residues" evidence="1">
    <location>
        <begin position="39"/>
        <end position="62"/>
    </location>
</feature>
<evidence type="ECO:0000256" key="1">
    <source>
        <dbReference type="SAM" id="MobiDB-lite"/>
    </source>
</evidence>
<keyword evidence="2" id="KW-1133">Transmembrane helix</keyword>
<protein>
    <submittedName>
        <fullName evidence="4">DUF3152 domain-containing protein</fullName>
    </submittedName>
</protein>
<dbReference type="Proteomes" id="UP001597260">
    <property type="component" value="Unassembled WGS sequence"/>
</dbReference>
<accession>A0ABW3Y871</accession>
<dbReference type="EMBL" id="JBHTMP010000002">
    <property type="protein sequence ID" value="MFD1320008.1"/>
    <property type="molecule type" value="Genomic_DNA"/>
</dbReference>
<evidence type="ECO:0000256" key="2">
    <source>
        <dbReference type="SAM" id="Phobius"/>
    </source>
</evidence>
<keyword evidence="2" id="KW-0472">Membrane</keyword>
<dbReference type="SUPFAM" id="SSF55486">
    <property type="entry name" value="Metalloproteases ('zincins'), catalytic domain"/>
    <property type="match status" value="1"/>
</dbReference>
<feature type="compositionally biased region" description="Basic and acidic residues" evidence="1">
    <location>
        <begin position="24"/>
        <end position="38"/>
    </location>
</feature>
<evidence type="ECO:0000313" key="5">
    <source>
        <dbReference type="Proteomes" id="UP001597260"/>
    </source>
</evidence>
<feature type="compositionally biased region" description="Low complexity" evidence="1">
    <location>
        <begin position="155"/>
        <end position="170"/>
    </location>
</feature>
<feature type="domain" description="DUF3152" evidence="3">
    <location>
        <begin position="179"/>
        <end position="347"/>
    </location>
</feature>
<comment type="caution">
    <text evidence="4">The sequence shown here is derived from an EMBL/GenBank/DDBJ whole genome shotgun (WGS) entry which is preliminary data.</text>
</comment>
<dbReference type="InterPro" id="IPR022603">
    <property type="entry name" value="DUF3152"/>
</dbReference>
<evidence type="ECO:0000313" key="4">
    <source>
        <dbReference type="EMBL" id="MFD1320008.1"/>
    </source>
</evidence>
<feature type="region of interest" description="Disordered" evidence="1">
    <location>
        <begin position="1"/>
        <end position="84"/>
    </location>
</feature>